<evidence type="ECO:0000256" key="2">
    <source>
        <dbReference type="SAM" id="MobiDB-lite"/>
    </source>
</evidence>
<proteinExistence type="predicted"/>
<evidence type="ECO:0000256" key="1">
    <source>
        <dbReference type="SAM" id="Coils"/>
    </source>
</evidence>
<reference evidence="4 5" key="1">
    <citation type="submission" date="2024-02" db="EMBL/GenBank/DDBJ databases">
        <authorList>
            <person name="Chen Y."/>
            <person name="Shah S."/>
            <person name="Dougan E. K."/>
            <person name="Thang M."/>
            <person name="Chan C."/>
        </authorList>
    </citation>
    <scope>NUCLEOTIDE SEQUENCE [LARGE SCALE GENOMIC DNA]</scope>
</reference>
<dbReference type="Proteomes" id="UP001642464">
    <property type="component" value="Unassembled WGS sequence"/>
</dbReference>
<comment type="caution">
    <text evidence="4">The sequence shown here is derived from an EMBL/GenBank/DDBJ whole genome shotgun (WGS) entry which is preliminary data.</text>
</comment>
<keyword evidence="3" id="KW-0472">Membrane</keyword>
<sequence>MKLNLPEAFAKEDWNKFVPSFVNGFAKDYVKKSEEESEKRVQKREEKEEEKKGEKKGAAPAVFLAQSDLSTDEAKEEQSLRAVSAAEQAESQARARAQASLEKMKDASWKDIIRKVSDWGTVDELSASSTQKDAHVWENALEKRIQMLDKFNKEHRKDVLDFNASRAVELVYAVQTAAAHVELNNRRKEESMKSSLKSTRYAAIQHVKSLEADTRDAAHRWKAVGKMAVKAQKAAHMSENVYERHEDVMSDAAGDVANRAENKADRLKDQVNDYFSRIEDEVHRSSFDARSRELLRQAKDVVSELHEVAERLGAQAAYQEAESSAKFKEEEKRWESYQSPKMLFEAPNALMVKSSMLFAAAGSFALVFALLRRRQVSRPLDIEAPPLLG</sequence>
<protein>
    <submittedName>
        <fullName evidence="4">Mitochondrial</fullName>
    </submittedName>
</protein>
<evidence type="ECO:0000256" key="3">
    <source>
        <dbReference type="SAM" id="Phobius"/>
    </source>
</evidence>
<evidence type="ECO:0000313" key="5">
    <source>
        <dbReference type="Proteomes" id="UP001642464"/>
    </source>
</evidence>
<feature type="compositionally biased region" description="Low complexity" evidence="2">
    <location>
        <begin position="81"/>
        <end position="97"/>
    </location>
</feature>
<feature type="transmembrane region" description="Helical" evidence="3">
    <location>
        <begin position="350"/>
        <end position="371"/>
    </location>
</feature>
<organism evidence="4 5">
    <name type="scientific">Durusdinium trenchii</name>
    <dbReference type="NCBI Taxonomy" id="1381693"/>
    <lineage>
        <taxon>Eukaryota</taxon>
        <taxon>Sar</taxon>
        <taxon>Alveolata</taxon>
        <taxon>Dinophyceae</taxon>
        <taxon>Suessiales</taxon>
        <taxon>Symbiodiniaceae</taxon>
        <taxon>Durusdinium</taxon>
    </lineage>
</organism>
<accession>A0ABP0PTF3</accession>
<gene>
    <name evidence="4" type="ORF">SCF082_LOCUS37790</name>
</gene>
<dbReference type="EMBL" id="CAXAMM010038574">
    <property type="protein sequence ID" value="CAK9079169.1"/>
    <property type="molecule type" value="Genomic_DNA"/>
</dbReference>
<name>A0ABP0PTF3_9DINO</name>
<keyword evidence="1" id="KW-0175">Coiled coil</keyword>
<feature type="region of interest" description="Disordered" evidence="2">
    <location>
        <begin position="31"/>
        <end position="97"/>
    </location>
</feature>
<keyword evidence="3" id="KW-1133">Transmembrane helix</keyword>
<feature type="compositionally biased region" description="Basic and acidic residues" evidence="2">
    <location>
        <begin position="31"/>
        <end position="57"/>
    </location>
</feature>
<keyword evidence="3" id="KW-0812">Transmembrane</keyword>
<feature type="coiled-coil region" evidence="1">
    <location>
        <begin position="250"/>
        <end position="277"/>
    </location>
</feature>
<keyword evidence="5" id="KW-1185">Reference proteome</keyword>
<evidence type="ECO:0000313" key="4">
    <source>
        <dbReference type="EMBL" id="CAK9079169.1"/>
    </source>
</evidence>